<gene>
    <name evidence="1" type="ORF">VIBNISOn1_1540014</name>
</gene>
<protein>
    <submittedName>
        <fullName evidence="1">Uncharacterized protein</fullName>
    </submittedName>
</protein>
<reference evidence="1 2" key="1">
    <citation type="journal article" date="2013" name="ISME J.">
        <title>Comparative genomics of pathogenic lineages of Vibrio nigripulchritudo identifies virulence-associated traits.</title>
        <authorList>
            <person name="Goudenege D."/>
            <person name="Labreuche Y."/>
            <person name="Krin E."/>
            <person name="Ansquer D."/>
            <person name="Mangenot S."/>
            <person name="Calteau A."/>
            <person name="Medigue C."/>
            <person name="Mazel D."/>
            <person name="Polz M.F."/>
            <person name="Le Roux F."/>
        </authorList>
    </citation>
    <scope>NUCLEOTIDE SEQUENCE [LARGE SCALE GENOMIC DNA]</scope>
    <source>
        <strain evidence="1 2">SOn1</strain>
    </source>
</reference>
<dbReference type="AlphaFoldDB" id="A0AAV2VM96"/>
<sequence length="46" mass="5095">MARGQLYKGKRLFKTDLVVGYFLLLLTEVLPSFASTFSGDNVADIV</sequence>
<proteinExistence type="predicted"/>
<name>A0AAV2VM96_9VIBR</name>
<evidence type="ECO:0000313" key="2">
    <source>
        <dbReference type="Proteomes" id="UP000018211"/>
    </source>
</evidence>
<comment type="caution">
    <text evidence="1">The sequence shown here is derived from an EMBL/GenBank/DDBJ whole genome shotgun (WGS) entry which is preliminary data.</text>
</comment>
<dbReference type="Proteomes" id="UP000018211">
    <property type="component" value="Unassembled WGS sequence"/>
</dbReference>
<organism evidence="1 2">
    <name type="scientific">Vibrio nigripulchritudo SOn1</name>
    <dbReference type="NCBI Taxonomy" id="1238450"/>
    <lineage>
        <taxon>Bacteria</taxon>
        <taxon>Pseudomonadati</taxon>
        <taxon>Pseudomonadota</taxon>
        <taxon>Gammaproteobacteria</taxon>
        <taxon>Vibrionales</taxon>
        <taxon>Vibrionaceae</taxon>
        <taxon>Vibrio</taxon>
    </lineage>
</organism>
<dbReference type="EMBL" id="CAOF01000062">
    <property type="protein sequence ID" value="CCO45648.1"/>
    <property type="molecule type" value="Genomic_DNA"/>
</dbReference>
<evidence type="ECO:0000313" key="1">
    <source>
        <dbReference type="EMBL" id="CCO45648.1"/>
    </source>
</evidence>
<accession>A0AAV2VM96</accession>